<name>A0ABX0JBH9_9BACL</name>
<dbReference type="InterPro" id="IPR051324">
    <property type="entry name" value="Stress/Tellurium_Resist"/>
</dbReference>
<keyword evidence="3" id="KW-1185">Reference proteome</keyword>
<dbReference type="PROSITE" id="PS50234">
    <property type="entry name" value="VWFA"/>
    <property type="match status" value="1"/>
</dbReference>
<proteinExistence type="predicted"/>
<dbReference type="Pfam" id="PF02342">
    <property type="entry name" value="TerD"/>
    <property type="match status" value="1"/>
</dbReference>
<dbReference type="SMART" id="SM00327">
    <property type="entry name" value="VWA"/>
    <property type="match status" value="1"/>
</dbReference>
<sequence length="412" mass="46785">MNVLKGQKIDVTKNKSITDIDVFLGWSSANKEISLDSAAFLLSEQDRCEKEENFIFYGNPFSPGAAVSHSTIKQADNEKITISLPKLQPDIKKIAFTLTIYEGEKLGHQFGQVMNMYLRIVDRSLNQELLRYEFGADLSRETAIVVAELYLYKGEWRFNAIGSGFFGGLAALCKNYGLDVEEEPPHSNEDSLLSRRKKIVQAAFEKKKLHGVIARVGLVLDISGSMRSLYQNGAVQEVVDRILAVASKFDDNQTLDVWIYDNEFSRLLSVKENEIENYVQKHILNNDTIHKFGRNNEPLVMEDVIRKYTKEEPSEHPAFIVFINDGGVVKPTKKVIIDASVLPIFWQFIGIGNSEFELLQKLDEMEGRFVDNANFFHLNDISDISDELLYDELLNEFPEWLQAAKAKGIISI</sequence>
<dbReference type="InterPro" id="IPR002035">
    <property type="entry name" value="VWF_A"/>
</dbReference>
<dbReference type="PANTHER" id="PTHR32097">
    <property type="entry name" value="CAMP-BINDING PROTEIN 1-RELATED"/>
    <property type="match status" value="1"/>
</dbReference>
<protein>
    <submittedName>
        <fullName evidence="2">Stress protein</fullName>
    </submittedName>
</protein>
<comment type="caution">
    <text evidence="2">The sequence shown here is derived from an EMBL/GenBank/DDBJ whole genome shotgun (WGS) entry which is preliminary data.</text>
</comment>
<dbReference type="Pfam" id="PF10138">
    <property type="entry name" value="vWA-TerF-like"/>
    <property type="match status" value="1"/>
</dbReference>
<evidence type="ECO:0000259" key="1">
    <source>
        <dbReference type="PROSITE" id="PS50234"/>
    </source>
</evidence>
<dbReference type="InterPro" id="IPR019303">
    <property type="entry name" value="vWA_TerF_C"/>
</dbReference>
<dbReference type="CDD" id="cd06974">
    <property type="entry name" value="TerD_like"/>
    <property type="match status" value="1"/>
</dbReference>
<accession>A0ABX0JBH9</accession>
<evidence type="ECO:0000313" key="3">
    <source>
        <dbReference type="Proteomes" id="UP001165962"/>
    </source>
</evidence>
<dbReference type="InterPro" id="IPR003325">
    <property type="entry name" value="TerD"/>
</dbReference>
<evidence type="ECO:0000313" key="2">
    <source>
        <dbReference type="EMBL" id="NHN31286.1"/>
    </source>
</evidence>
<dbReference type="Proteomes" id="UP001165962">
    <property type="component" value="Unassembled WGS sequence"/>
</dbReference>
<reference evidence="2" key="1">
    <citation type="submission" date="2020-03" db="EMBL/GenBank/DDBJ databases">
        <title>Draft sequencing of Paenibacilllus sp. S3N08.</title>
        <authorList>
            <person name="Kim D.-U."/>
        </authorList>
    </citation>
    <scope>NUCLEOTIDE SEQUENCE</scope>
    <source>
        <strain evidence="2">S3N08</strain>
    </source>
</reference>
<dbReference type="EMBL" id="JAAOIW010000005">
    <property type="protein sequence ID" value="NHN31286.1"/>
    <property type="molecule type" value="Genomic_DNA"/>
</dbReference>
<dbReference type="SUPFAM" id="SSF53300">
    <property type="entry name" value="vWA-like"/>
    <property type="match status" value="1"/>
</dbReference>
<dbReference type="InterPro" id="IPR036465">
    <property type="entry name" value="vWFA_dom_sf"/>
</dbReference>
<dbReference type="Gene3D" id="3.40.50.410">
    <property type="entry name" value="von Willebrand factor, type A domain"/>
    <property type="match status" value="1"/>
</dbReference>
<feature type="domain" description="VWFA" evidence="1">
    <location>
        <begin position="215"/>
        <end position="393"/>
    </location>
</feature>
<dbReference type="PANTHER" id="PTHR32097:SF17">
    <property type="entry name" value="CAMP-BINDING PROTEIN 1-RELATED"/>
    <property type="match status" value="1"/>
</dbReference>
<organism evidence="2 3">
    <name type="scientific">Paenibacillus agricola</name>
    <dbReference type="NCBI Taxonomy" id="2716264"/>
    <lineage>
        <taxon>Bacteria</taxon>
        <taxon>Bacillati</taxon>
        <taxon>Bacillota</taxon>
        <taxon>Bacilli</taxon>
        <taxon>Bacillales</taxon>
        <taxon>Paenibacillaceae</taxon>
        <taxon>Paenibacillus</taxon>
    </lineage>
</organism>
<gene>
    <name evidence="2" type="ORF">G9U52_15720</name>
</gene>
<dbReference type="Gene3D" id="2.60.60.30">
    <property type="entry name" value="sav2460 like domains"/>
    <property type="match status" value="1"/>
</dbReference>